<reference evidence="4" key="1">
    <citation type="submission" date="2025-08" db="UniProtKB">
        <authorList>
            <consortium name="RefSeq"/>
        </authorList>
    </citation>
    <scope>IDENTIFICATION</scope>
</reference>
<dbReference type="Pfam" id="PF18289">
    <property type="entry name" value="HU-CCDC81_euk_2"/>
    <property type="match status" value="1"/>
</dbReference>
<dbReference type="InterPro" id="IPR040673">
    <property type="entry name" value="CCDC81_HU_dom_2"/>
</dbReference>
<feature type="domain" description="CCDC81 HU" evidence="2">
    <location>
        <begin position="119"/>
        <end position="193"/>
    </location>
</feature>
<dbReference type="GeneID" id="132533729"/>
<organism evidence="3 4">
    <name type="scientific">Erinaceus europaeus</name>
    <name type="common">Western European hedgehog</name>
    <dbReference type="NCBI Taxonomy" id="9365"/>
    <lineage>
        <taxon>Eukaryota</taxon>
        <taxon>Metazoa</taxon>
        <taxon>Chordata</taxon>
        <taxon>Craniata</taxon>
        <taxon>Vertebrata</taxon>
        <taxon>Euteleostomi</taxon>
        <taxon>Mammalia</taxon>
        <taxon>Eutheria</taxon>
        <taxon>Laurasiatheria</taxon>
        <taxon>Eulipotyphla</taxon>
        <taxon>Erinaceidae</taxon>
        <taxon>Erinaceinae</taxon>
        <taxon>Erinaceus</taxon>
    </lineage>
</organism>
<evidence type="ECO:0000313" key="3">
    <source>
        <dbReference type="Proteomes" id="UP001652624"/>
    </source>
</evidence>
<dbReference type="InterPro" id="IPR028034">
    <property type="entry name" value="HU-CCDC81"/>
</dbReference>
<gene>
    <name evidence="4" type="primary">LOC132533729</name>
</gene>
<accession>A0ABM3W5A8</accession>
<dbReference type="PANTHER" id="PTHR14362">
    <property type="entry name" value="COILED-COIL DOMAIN-CONTAINING PROTEIN 81"/>
    <property type="match status" value="1"/>
</dbReference>
<evidence type="ECO:0000259" key="2">
    <source>
        <dbReference type="Pfam" id="PF18289"/>
    </source>
</evidence>
<protein>
    <submittedName>
        <fullName evidence="4">Coiled-coil domain-containing protein 81-like</fullName>
    </submittedName>
</protein>
<proteinExistence type="predicted"/>
<dbReference type="PANTHER" id="PTHR14362:SF2">
    <property type="entry name" value="COILED-COIL DOMAIN-CONTAINING PROTEIN 81"/>
    <property type="match status" value="1"/>
</dbReference>
<dbReference type="Proteomes" id="UP001652624">
    <property type="component" value="Chromosome 17"/>
</dbReference>
<dbReference type="RefSeq" id="XP_060031763.1">
    <property type="nucleotide sequence ID" value="XM_060175780.1"/>
</dbReference>
<dbReference type="InterPro" id="IPR026295">
    <property type="entry name" value="CCD81"/>
</dbReference>
<evidence type="ECO:0000313" key="4">
    <source>
        <dbReference type="RefSeq" id="XP_060031763.1"/>
    </source>
</evidence>
<evidence type="ECO:0000259" key="1">
    <source>
        <dbReference type="Pfam" id="PF14908"/>
    </source>
</evidence>
<sequence>MRPADKTGLGPSAAMGATAEELTIWRQHMNKNKLHTLARLSRDEVSMIWSYVCDFILRQLRLQKGIYIPAFGTFTFMWQKLDAGNRFSSIQIPIFIMSEKLLQLHGLRQTKIHTPGDIPVVPLNFIMVAIAGHYSRDTVEGCIKETLQLLSRSICTRKKVEFTFQGIGILTIENDKVKMKFFQDFLSAVNTSGNLEKDIAKKTQNVNSTIANIKTSKRNPNCVLSFPRIEFELKGNNETLEKIEQPKLRKSVLRMKSDKDDVQGKPKILAVFSFLLSSRALLLSNSCAENQYH</sequence>
<feature type="domain" description="CCDC81 HU" evidence="1">
    <location>
        <begin position="27"/>
        <end position="108"/>
    </location>
</feature>
<keyword evidence="3" id="KW-1185">Reference proteome</keyword>
<name>A0ABM3W5A8_ERIEU</name>
<dbReference type="Pfam" id="PF14908">
    <property type="entry name" value="HU-CCDC81_euk_1"/>
    <property type="match status" value="1"/>
</dbReference>